<dbReference type="RefSeq" id="XP_005716856.1">
    <property type="nucleotide sequence ID" value="XM_005716799.1"/>
</dbReference>
<dbReference type="EMBL" id="HG001812">
    <property type="protein sequence ID" value="CDF37037.1"/>
    <property type="molecule type" value="Genomic_DNA"/>
</dbReference>
<dbReference type="Gramene" id="CDF37037">
    <property type="protein sequence ID" value="CDF37037"/>
    <property type="gene ID" value="CHC_T00005220001"/>
</dbReference>
<protein>
    <submittedName>
        <fullName evidence="1">Uncharacterized protein</fullName>
    </submittedName>
</protein>
<accession>R7QEV8</accession>
<dbReference type="KEGG" id="ccp:CHC_T00005220001"/>
<gene>
    <name evidence="1" type="ORF">CHC_T00005220001</name>
</gene>
<name>R7QEV8_CHOCR</name>
<keyword evidence="2" id="KW-1185">Reference proteome</keyword>
<dbReference type="Proteomes" id="UP000012073">
    <property type="component" value="Unassembled WGS sequence"/>
</dbReference>
<reference evidence="2" key="1">
    <citation type="journal article" date="2013" name="Proc. Natl. Acad. Sci. U.S.A.">
        <title>Genome structure and metabolic features in the red seaweed Chondrus crispus shed light on evolution of the Archaeplastida.</title>
        <authorList>
            <person name="Collen J."/>
            <person name="Porcel B."/>
            <person name="Carre W."/>
            <person name="Ball S.G."/>
            <person name="Chaparro C."/>
            <person name="Tonon T."/>
            <person name="Barbeyron T."/>
            <person name="Michel G."/>
            <person name="Noel B."/>
            <person name="Valentin K."/>
            <person name="Elias M."/>
            <person name="Artiguenave F."/>
            <person name="Arun A."/>
            <person name="Aury J.M."/>
            <person name="Barbosa-Neto J.F."/>
            <person name="Bothwell J.H."/>
            <person name="Bouget F.Y."/>
            <person name="Brillet L."/>
            <person name="Cabello-Hurtado F."/>
            <person name="Capella-Gutierrez S."/>
            <person name="Charrier B."/>
            <person name="Cladiere L."/>
            <person name="Cock J.M."/>
            <person name="Coelho S.M."/>
            <person name="Colleoni C."/>
            <person name="Czjzek M."/>
            <person name="Da Silva C."/>
            <person name="Delage L."/>
            <person name="Denoeud F."/>
            <person name="Deschamps P."/>
            <person name="Dittami S.M."/>
            <person name="Gabaldon T."/>
            <person name="Gachon C.M."/>
            <person name="Groisillier A."/>
            <person name="Herve C."/>
            <person name="Jabbari K."/>
            <person name="Katinka M."/>
            <person name="Kloareg B."/>
            <person name="Kowalczyk N."/>
            <person name="Labadie K."/>
            <person name="Leblanc C."/>
            <person name="Lopez P.J."/>
            <person name="McLachlan D.H."/>
            <person name="Meslet-Cladiere L."/>
            <person name="Moustafa A."/>
            <person name="Nehr Z."/>
            <person name="Nyvall Collen P."/>
            <person name="Panaud O."/>
            <person name="Partensky F."/>
            <person name="Poulain J."/>
            <person name="Rensing S.A."/>
            <person name="Rousvoal S."/>
            <person name="Samson G."/>
            <person name="Symeonidi A."/>
            <person name="Weissenbach J."/>
            <person name="Zambounis A."/>
            <person name="Wincker P."/>
            <person name="Boyen C."/>
        </authorList>
    </citation>
    <scope>NUCLEOTIDE SEQUENCE [LARGE SCALE GENOMIC DNA]</scope>
    <source>
        <strain evidence="2">cv. Stackhouse</strain>
    </source>
</reference>
<dbReference type="GeneID" id="17324570"/>
<sequence length="138" mass="16113">MIILPSWKRRTLGLRIRTTARMAMSLLTQELRSCLIPPMSRRCQSVPLHRMTLTRMRSSALSKCLDSRTMATWISSRTTFLRWAFCARSQFSVTTVISVLRSRRRKTSRLPLTGSRTQLRPSLIRDLYLLRRSSLSLR</sequence>
<organism evidence="1 2">
    <name type="scientific">Chondrus crispus</name>
    <name type="common">Carrageen Irish moss</name>
    <name type="synonym">Polymorpha crispa</name>
    <dbReference type="NCBI Taxonomy" id="2769"/>
    <lineage>
        <taxon>Eukaryota</taxon>
        <taxon>Rhodophyta</taxon>
        <taxon>Florideophyceae</taxon>
        <taxon>Rhodymeniophycidae</taxon>
        <taxon>Gigartinales</taxon>
        <taxon>Gigartinaceae</taxon>
        <taxon>Chondrus</taxon>
    </lineage>
</organism>
<proteinExistence type="predicted"/>
<evidence type="ECO:0000313" key="1">
    <source>
        <dbReference type="EMBL" id="CDF37037.1"/>
    </source>
</evidence>
<dbReference type="AlphaFoldDB" id="R7QEV8"/>
<evidence type="ECO:0000313" key="2">
    <source>
        <dbReference type="Proteomes" id="UP000012073"/>
    </source>
</evidence>